<evidence type="ECO:0000313" key="6">
    <source>
        <dbReference type="Proteomes" id="UP000199361"/>
    </source>
</evidence>
<dbReference type="SMART" id="SM00382">
    <property type="entry name" value="AAA"/>
    <property type="match status" value="1"/>
</dbReference>
<dbReference type="FunFam" id="3.40.50.300:FF:000421">
    <property type="entry name" value="Branched-chain amino acid ABC transporter ATP-binding protein"/>
    <property type="match status" value="1"/>
</dbReference>
<dbReference type="PANTHER" id="PTHR45772:SF9">
    <property type="entry name" value="CONSERVED COMPONENT OF ABC TRANSPORTER FOR NATURAL AMINO ACIDS"/>
    <property type="match status" value="1"/>
</dbReference>
<dbReference type="InterPro" id="IPR003593">
    <property type="entry name" value="AAA+_ATPase"/>
</dbReference>
<keyword evidence="1" id="KW-0813">Transport</keyword>
<dbReference type="GO" id="GO:0005886">
    <property type="term" value="C:plasma membrane"/>
    <property type="evidence" value="ECO:0007669"/>
    <property type="project" value="TreeGrafter"/>
</dbReference>
<dbReference type="InterPro" id="IPR003439">
    <property type="entry name" value="ABC_transporter-like_ATP-bd"/>
</dbReference>
<dbReference type="EMBL" id="FOHX01000008">
    <property type="protein sequence ID" value="SEU25923.1"/>
    <property type="molecule type" value="Genomic_DNA"/>
</dbReference>
<dbReference type="OrthoDB" id="9805514at2"/>
<dbReference type="STRING" id="568860.SAMN05421811_108343"/>
<sequence length="253" mass="26587">MAALLEVSGLTMRFGGVTALSGVDLAVGEGELVGLIGPNGAGKSTLFDCLTRRCAPQEGRVLLAGEDLARLPAHRVAGRGVARTFQNTALFPGLSVRENVMAGAHRHGRAGFWGAALGLAAGEERRLRETADALLARFGLGEYADHPPEALPYGTTKLVEIARALAAGPRLLLLDEPAGGLAPAEVPAFAGLIRRLHAELRLTIVVVEHHLDFVLSLCRRIVCLERGHKIADGPADAVRRDPAVVAACLGVTR</sequence>
<dbReference type="Pfam" id="PF00005">
    <property type="entry name" value="ABC_tran"/>
    <property type="match status" value="1"/>
</dbReference>
<dbReference type="Pfam" id="PF12399">
    <property type="entry name" value="BCA_ABC_TP_C"/>
    <property type="match status" value="1"/>
</dbReference>
<evidence type="ECO:0000256" key="2">
    <source>
        <dbReference type="ARBA" id="ARBA00022741"/>
    </source>
</evidence>
<dbReference type="InterPro" id="IPR051120">
    <property type="entry name" value="ABC_AA/LPS_Transport"/>
</dbReference>
<evidence type="ECO:0000259" key="4">
    <source>
        <dbReference type="PROSITE" id="PS50893"/>
    </source>
</evidence>
<gene>
    <name evidence="5" type="ORF">SAMN05421811_108343</name>
</gene>
<dbReference type="InterPro" id="IPR027417">
    <property type="entry name" value="P-loop_NTPase"/>
</dbReference>
<keyword evidence="6" id="KW-1185">Reference proteome</keyword>
<keyword evidence="3 5" id="KW-0067">ATP-binding</keyword>
<dbReference type="AlphaFoldDB" id="A0A1I0KLQ2"/>
<reference evidence="5 6" key="1">
    <citation type="submission" date="2016-10" db="EMBL/GenBank/DDBJ databases">
        <authorList>
            <person name="de Groot N.N."/>
        </authorList>
    </citation>
    <scope>NUCLEOTIDE SEQUENCE [LARGE SCALE GENOMIC DNA]</scope>
    <source>
        <strain evidence="5 6">CGMCC 4.5598</strain>
    </source>
</reference>
<dbReference type="InterPro" id="IPR032823">
    <property type="entry name" value="BCA_ABC_TP_C"/>
</dbReference>
<evidence type="ECO:0000256" key="1">
    <source>
        <dbReference type="ARBA" id="ARBA00022448"/>
    </source>
</evidence>
<dbReference type="RefSeq" id="WP_091086107.1">
    <property type="nucleotide sequence ID" value="NZ_FOHX01000008.1"/>
</dbReference>
<evidence type="ECO:0000313" key="5">
    <source>
        <dbReference type="EMBL" id="SEU25923.1"/>
    </source>
</evidence>
<keyword evidence="2" id="KW-0547">Nucleotide-binding</keyword>
<dbReference type="SUPFAM" id="SSF52540">
    <property type="entry name" value="P-loop containing nucleoside triphosphate hydrolases"/>
    <property type="match status" value="1"/>
</dbReference>
<proteinExistence type="predicted"/>
<dbReference type="GO" id="GO:0016887">
    <property type="term" value="F:ATP hydrolysis activity"/>
    <property type="evidence" value="ECO:0007669"/>
    <property type="project" value="InterPro"/>
</dbReference>
<protein>
    <submittedName>
        <fullName evidence="5">Branched-chain amino acid transport system ATP-binding protein</fullName>
    </submittedName>
</protein>
<dbReference type="GO" id="GO:0005524">
    <property type="term" value="F:ATP binding"/>
    <property type="evidence" value="ECO:0007669"/>
    <property type="project" value="UniProtKB-KW"/>
</dbReference>
<dbReference type="Proteomes" id="UP000199361">
    <property type="component" value="Unassembled WGS sequence"/>
</dbReference>
<feature type="domain" description="ABC transporter" evidence="4">
    <location>
        <begin position="5"/>
        <end position="251"/>
    </location>
</feature>
<dbReference type="PANTHER" id="PTHR45772">
    <property type="entry name" value="CONSERVED COMPONENT OF ABC TRANSPORTER FOR NATURAL AMINO ACIDS-RELATED"/>
    <property type="match status" value="1"/>
</dbReference>
<accession>A0A1I0KLQ2</accession>
<dbReference type="PROSITE" id="PS50893">
    <property type="entry name" value="ABC_TRANSPORTER_2"/>
    <property type="match status" value="1"/>
</dbReference>
<dbReference type="CDD" id="cd03219">
    <property type="entry name" value="ABC_Mj1267_LivG_branched"/>
    <property type="match status" value="1"/>
</dbReference>
<organism evidence="5 6">
    <name type="scientific">Nonomuraea wenchangensis</name>
    <dbReference type="NCBI Taxonomy" id="568860"/>
    <lineage>
        <taxon>Bacteria</taxon>
        <taxon>Bacillati</taxon>
        <taxon>Actinomycetota</taxon>
        <taxon>Actinomycetes</taxon>
        <taxon>Streptosporangiales</taxon>
        <taxon>Streptosporangiaceae</taxon>
        <taxon>Nonomuraea</taxon>
    </lineage>
</organism>
<dbReference type="Gene3D" id="3.40.50.300">
    <property type="entry name" value="P-loop containing nucleotide triphosphate hydrolases"/>
    <property type="match status" value="1"/>
</dbReference>
<evidence type="ECO:0000256" key="3">
    <source>
        <dbReference type="ARBA" id="ARBA00022840"/>
    </source>
</evidence>
<name>A0A1I0KLQ2_9ACTN</name>